<organism evidence="1 2">
    <name type="scientific">Pseudomonas syringae</name>
    <dbReference type="NCBI Taxonomy" id="317"/>
    <lineage>
        <taxon>Bacteria</taxon>
        <taxon>Pseudomonadati</taxon>
        <taxon>Pseudomonadota</taxon>
        <taxon>Gammaproteobacteria</taxon>
        <taxon>Pseudomonadales</taxon>
        <taxon>Pseudomonadaceae</taxon>
        <taxon>Pseudomonas</taxon>
    </lineage>
</organism>
<evidence type="ECO:0000313" key="2">
    <source>
        <dbReference type="Proteomes" id="UP000814010"/>
    </source>
</evidence>
<accession>A0A9Q4A584</accession>
<proteinExistence type="predicted"/>
<comment type="caution">
    <text evidence="1">The sequence shown here is derived from an EMBL/GenBank/DDBJ whole genome shotgun (WGS) entry which is preliminary data.</text>
</comment>
<evidence type="ECO:0000313" key="1">
    <source>
        <dbReference type="EMBL" id="MCF5630314.1"/>
    </source>
</evidence>
<name>A0A9Q4A584_PSESX</name>
<sequence length="153" mass="17485">MTKRHFSTLGATFDADHLLPLDRIVVNEESRASEHYGARSMRALAELSFDFVWHLMFTDDDQLDQDLAVRSLESLSDYFSQMSLEEKRAFIAVAHARKARLLAVPDADGYAPRHPVTEDQAQFLEHVVSGEFFRRFEEPAVVDSDCVVPIRSR</sequence>
<dbReference type="AlphaFoldDB" id="A0A9Q4A584"/>
<dbReference type="EMBL" id="WKAE01000130">
    <property type="protein sequence ID" value="MCF5630314.1"/>
    <property type="molecule type" value="Genomic_DNA"/>
</dbReference>
<reference evidence="1" key="1">
    <citation type="submission" date="2019-11" db="EMBL/GenBank/DDBJ databases">
        <title>Epiphytic Pseudomonas syringae from cherry orchards.</title>
        <authorList>
            <person name="Hulin M.T."/>
        </authorList>
    </citation>
    <scope>NUCLEOTIDE SEQUENCE</scope>
    <source>
        <strain evidence="1">PA-2-5E</strain>
    </source>
</reference>
<gene>
    <name evidence="1" type="ORF">GIV53_13520</name>
</gene>
<protein>
    <submittedName>
        <fullName evidence="1">Uncharacterized protein</fullName>
    </submittedName>
</protein>
<dbReference type="Proteomes" id="UP000814010">
    <property type="component" value="Unassembled WGS sequence"/>
</dbReference>